<dbReference type="EMBL" id="KZ857379">
    <property type="protein sequence ID" value="RDX57005.1"/>
    <property type="molecule type" value="Genomic_DNA"/>
</dbReference>
<evidence type="ECO:0000313" key="2">
    <source>
        <dbReference type="EMBL" id="RDX57005.1"/>
    </source>
</evidence>
<gene>
    <name evidence="2" type="ORF">OH76DRAFT_1394747</name>
</gene>
<keyword evidence="3" id="KW-1185">Reference proteome</keyword>
<dbReference type="AlphaFoldDB" id="A0A371DWW3"/>
<dbReference type="InterPro" id="IPR022617">
    <property type="entry name" value="Rad60/SUMO-like_dom"/>
</dbReference>
<dbReference type="Gene3D" id="3.10.20.90">
    <property type="entry name" value="Phosphatidylinositol 3-kinase Catalytic Subunit, Chain A, domain 1"/>
    <property type="match status" value="1"/>
</dbReference>
<feature type="domain" description="Ubiquitin-like" evidence="1">
    <location>
        <begin position="121"/>
        <end position="196"/>
    </location>
</feature>
<dbReference type="SUPFAM" id="SSF54236">
    <property type="entry name" value="Ubiquitin-like"/>
    <property type="match status" value="1"/>
</dbReference>
<dbReference type="Pfam" id="PF11976">
    <property type="entry name" value="Rad60-SLD"/>
    <property type="match status" value="1"/>
</dbReference>
<dbReference type="Proteomes" id="UP000256964">
    <property type="component" value="Unassembled WGS sequence"/>
</dbReference>
<dbReference type="STRING" id="139420.A0A371DWW3"/>
<reference evidence="2 3" key="1">
    <citation type="journal article" date="2018" name="Biotechnol. Biofuels">
        <title>Integrative visual omics of the white-rot fungus Polyporus brumalis exposes the biotechnological potential of its oxidative enzymes for delignifying raw plant biomass.</title>
        <authorList>
            <person name="Miyauchi S."/>
            <person name="Rancon A."/>
            <person name="Drula E."/>
            <person name="Hage H."/>
            <person name="Chaduli D."/>
            <person name="Favel A."/>
            <person name="Grisel S."/>
            <person name="Henrissat B."/>
            <person name="Herpoel-Gimbert I."/>
            <person name="Ruiz-Duenas F.J."/>
            <person name="Chevret D."/>
            <person name="Hainaut M."/>
            <person name="Lin J."/>
            <person name="Wang M."/>
            <person name="Pangilinan J."/>
            <person name="Lipzen A."/>
            <person name="Lesage-Meessen L."/>
            <person name="Navarro D."/>
            <person name="Riley R."/>
            <person name="Grigoriev I.V."/>
            <person name="Zhou S."/>
            <person name="Raouche S."/>
            <person name="Rosso M.N."/>
        </authorList>
    </citation>
    <scope>NUCLEOTIDE SEQUENCE [LARGE SCALE GENOMIC DNA]</scope>
    <source>
        <strain evidence="2 3">BRFM 1820</strain>
    </source>
</reference>
<proteinExistence type="predicted"/>
<organism evidence="2 3">
    <name type="scientific">Lentinus brumalis</name>
    <dbReference type="NCBI Taxonomy" id="2498619"/>
    <lineage>
        <taxon>Eukaryota</taxon>
        <taxon>Fungi</taxon>
        <taxon>Dikarya</taxon>
        <taxon>Basidiomycota</taxon>
        <taxon>Agaricomycotina</taxon>
        <taxon>Agaricomycetes</taxon>
        <taxon>Polyporales</taxon>
        <taxon>Polyporaceae</taxon>
        <taxon>Lentinus</taxon>
    </lineage>
</organism>
<name>A0A371DWW3_9APHY</name>
<accession>A0A371DWW3</accession>
<dbReference type="InterPro" id="IPR029071">
    <property type="entry name" value="Ubiquitin-like_domsf"/>
</dbReference>
<dbReference type="InterPro" id="IPR000626">
    <property type="entry name" value="Ubiquitin-like_dom"/>
</dbReference>
<evidence type="ECO:0000313" key="3">
    <source>
        <dbReference type="Proteomes" id="UP000256964"/>
    </source>
</evidence>
<dbReference type="OrthoDB" id="2746623at2759"/>
<dbReference type="CDD" id="cd01763">
    <property type="entry name" value="Ubl_SUMO_like"/>
    <property type="match status" value="1"/>
</dbReference>
<evidence type="ECO:0000259" key="1">
    <source>
        <dbReference type="PROSITE" id="PS50053"/>
    </source>
</evidence>
<dbReference type="PROSITE" id="PS50053">
    <property type="entry name" value="UBIQUITIN_2"/>
    <property type="match status" value="1"/>
</dbReference>
<protein>
    <recommendedName>
        <fullName evidence="1">Ubiquitin-like domain-containing protein</fullName>
    </recommendedName>
</protein>
<sequence length="434" mass="48253">MPVERTSISSSQTAFRRVKWEARTVAIVAKPNIQSIVQAAFKHFRVTAPKEEFVLLGQLDGDELELTDESLDLLPSKSVLTLSRISLAAFPAAKVEPMFVNSMAPIAATTSQCLSLGEGKINLEFSTWEHEIIPIRMKITSTFQKVMDNIARRLDKCNDDLRYTFSGFRIGPHQTPASLAMLDGDTIDIHQKVLGGKPVIYLFPAVPLEHATVSVHLVQQWAFTHIYPIADTKTLVNGKQSVAWSVSAAVDGTLIEKDSNRELSYLFWEAASSPTVPESPPLTPDGRGNFPLEHFDPAFPTLAPHSPTAVLLSFNDLLPYLDETLKSLTLHTSARNDFITYWLPKLSKQPYVALRFLPQAVYERAAQLEVMPAPDVVTRVFMVFRGVAAEDVDEWLAARERVGRVDWVEVVGVAPSALDSARFRVLEWGAMEVL</sequence>